<dbReference type="InterPro" id="IPR014710">
    <property type="entry name" value="RmlC-like_jellyroll"/>
</dbReference>
<dbReference type="GO" id="GO:0043565">
    <property type="term" value="F:sequence-specific DNA binding"/>
    <property type="evidence" value="ECO:0007669"/>
    <property type="project" value="InterPro"/>
</dbReference>
<dbReference type="SUPFAM" id="SSF51215">
    <property type="entry name" value="Regulatory protein AraC"/>
    <property type="match status" value="1"/>
</dbReference>
<dbReference type="EMBL" id="CP118101">
    <property type="protein sequence ID" value="WDH80816.1"/>
    <property type="molecule type" value="Genomic_DNA"/>
</dbReference>
<evidence type="ECO:0000256" key="2">
    <source>
        <dbReference type="ARBA" id="ARBA00023125"/>
    </source>
</evidence>
<evidence type="ECO:0000313" key="5">
    <source>
        <dbReference type="EMBL" id="WDH80816.1"/>
    </source>
</evidence>
<accession>A0AAX3MTQ5</accession>
<evidence type="ECO:0000259" key="4">
    <source>
        <dbReference type="PROSITE" id="PS01124"/>
    </source>
</evidence>
<dbReference type="SMART" id="SM00342">
    <property type="entry name" value="HTH_ARAC"/>
    <property type="match status" value="1"/>
</dbReference>
<dbReference type="RefSeq" id="WP_274358762.1">
    <property type="nucleotide sequence ID" value="NZ_CP118101.1"/>
</dbReference>
<dbReference type="InterPro" id="IPR037923">
    <property type="entry name" value="HTH-like"/>
</dbReference>
<protein>
    <submittedName>
        <fullName evidence="5">AraC family transcriptional regulator</fullName>
    </submittedName>
</protein>
<dbReference type="PRINTS" id="PR00032">
    <property type="entry name" value="HTHARAC"/>
</dbReference>
<dbReference type="InterPro" id="IPR018060">
    <property type="entry name" value="HTH_AraC"/>
</dbReference>
<keyword evidence="2" id="KW-0238">DNA-binding</keyword>
<keyword evidence="3" id="KW-0804">Transcription</keyword>
<dbReference type="InterPro" id="IPR009057">
    <property type="entry name" value="Homeodomain-like_sf"/>
</dbReference>
<feature type="domain" description="HTH araC/xylS-type" evidence="4">
    <location>
        <begin position="186"/>
        <end position="284"/>
    </location>
</feature>
<dbReference type="Pfam" id="PF02311">
    <property type="entry name" value="AraC_binding"/>
    <property type="match status" value="1"/>
</dbReference>
<dbReference type="PROSITE" id="PS01124">
    <property type="entry name" value="HTH_ARAC_FAMILY_2"/>
    <property type="match status" value="1"/>
</dbReference>
<dbReference type="Gene3D" id="2.60.120.10">
    <property type="entry name" value="Jelly Rolls"/>
    <property type="match status" value="1"/>
</dbReference>
<dbReference type="InterPro" id="IPR020449">
    <property type="entry name" value="Tscrpt_reg_AraC-type_HTH"/>
</dbReference>
<dbReference type="InterPro" id="IPR003313">
    <property type="entry name" value="AraC-bd"/>
</dbReference>
<dbReference type="Pfam" id="PF12833">
    <property type="entry name" value="HTH_18"/>
    <property type="match status" value="1"/>
</dbReference>
<dbReference type="Proteomes" id="UP001220962">
    <property type="component" value="Chromosome"/>
</dbReference>
<dbReference type="SUPFAM" id="SSF46689">
    <property type="entry name" value="Homeodomain-like"/>
    <property type="match status" value="2"/>
</dbReference>
<organism evidence="5 6">
    <name type="scientific">Paenibacillus urinalis</name>
    <dbReference type="NCBI Taxonomy" id="521520"/>
    <lineage>
        <taxon>Bacteria</taxon>
        <taxon>Bacillati</taxon>
        <taxon>Bacillota</taxon>
        <taxon>Bacilli</taxon>
        <taxon>Bacillales</taxon>
        <taxon>Paenibacillaceae</taxon>
        <taxon>Paenibacillus</taxon>
    </lineage>
</organism>
<dbReference type="AlphaFoldDB" id="A0AAX3MTQ5"/>
<sequence length="285" mass="32759">MISAKRRIDMIRGESFFSQGLPLYLNRSVESYELSEHQHDFFEISYVAEGSGTHILSSTSLPVKQGDLFLLPQGTSHVFRPHGITSGQPLIVYNCILALEEFRQSVAPIPGSDVLNTLLTKHEYRQYSDKYGKLLTIFQQLHQEYQAQKVGRELALYSGILQLLLLINRMETAEDPREGENSIHLEAVLSELHERYGYRITVQEMAHKMGLSERQFHRVFKRHMGMNMTDYLQNIRIHAAGRLLRTTSQKVSNIASAVGYQDVSYFNALFKQKTGCTPIEYRRMI</sequence>
<dbReference type="PANTHER" id="PTHR43280">
    <property type="entry name" value="ARAC-FAMILY TRANSCRIPTIONAL REGULATOR"/>
    <property type="match status" value="1"/>
</dbReference>
<proteinExistence type="predicted"/>
<evidence type="ECO:0000256" key="1">
    <source>
        <dbReference type="ARBA" id="ARBA00023015"/>
    </source>
</evidence>
<dbReference type="GO" id="GO:0003700">
    <property type="term" value="F:DNA-binding transcription factor activity"/>
    <property type="evidence" value="ECO:0007669"/>
    <property type="project" value="InterPro"/>
</dbReference>
<dbReference type="Gene3D" id="1.10.10.60">
    <property type="entry name" value="Homeodomain-like"/>
    <property type="match status" value="2"/>
</dbReference>
<reference evidence="5" key="1">
    <citation type="submission" date="2023-02" db="EMBL/GenBank/DDBJ databases">
        <title>Pathogen: clinical or host-associated sample.</title>
        <authorList>
            <person name="Hergert J."/>
            <person name="Casey R."/>
            <person name="Wagner J."/>
            <person name="Young E.L."/>
            <person name="Oakeson K.F."/>
        </authorList>
    </citation>
    <scope>NUCLEOTIDE SEQUENCE</scope>
    <source>
        <strain evidence="5">2022CK-00830</strain>
    </source>
</reference>
<gene>
    <name evidence="5" type="ORF">PUW23_14825</name>
</gene>
<dbReference type="PANTHER" id="PTHR43280:SF2">
    <property type="entry name" value="HTH-TYPE TRANSCRIPTIONAL REGULATOR EXSA"/>
    <property type="match status" value="1"/>
</dbReference>
<name>A0AAX3MTQ5_9BACL</name>
<evidence type="ECO:0000256" key="3">
    <source>
        <dbReference type="ARBA" id="ARBA00023163"/>
    </source>
</evidence>
<evidence type="ECO:0000313" key="6">
    <source>
        <dbReference type="Proteomes" id="UP001220962"/>
    </source>
</evidence>
<keyword evidence="1" id="KW-0805">Transcription regulation</keyword>